<organism evidence="1 2">
    <name type="scientific">Emiliania huxleyi (strain CCMP1516)</name>
    <dbReference type="NCBI Taxonomy" id="280463"/>
    <lineage>
        <taxon>Eukaryota</taxon>
        <taxon>Haptista</taxon>
        <taxon>Haptophyta</taxon>
        <taxon>Prymnesiophyceae</taxon>
        <taxon>Isochrysidales</taxon>
        <taxon>Noelaerhabdaceae</taxon>
        <taxon>Emiliania</taxon>
    </lineage>
</organism>
<keyword evidence="2" id="KW-1185">Reference proteome</keyword>
<dbReference type="InterPro" id="IPR029063">
    <property type="entry name" value="SAM-dependent_MTases_sf"/>
</dbReference>
<accession>A0A0D3K962</accession>
<dbReference type="HOGENOM" id="CLU_2431626_0_0_1"/>
<evidence type="ECO:0000313" key="1">
    <source>
        <dbReference type="EnsemblProtists" id="EOD32297"/>
    </source>
</evidence>
<dbReference type="KEGG" id="ehx:EMIHUDRAFT_231045"/>
<reference evidence="2" key="1">
    <citation type="journal article" date="2013" name="Nature">
        <title>Pan genome of the phytoplankton Emiliania underpins its global distribution.</title>
        <authorList>
            <person name="Read B.A."/>
            <person name="Kegel J."/>
            <person name="Klute M.J."/>
            <person name="Kuo A."/>
            <person name="Lefebvre S.C."/>
            <person name="Maumus F."/>
            <person name="Mayer C."/>
            <person name="Miller J."/>
            <person name="Monier A."/>
            <person name="Salamov A."/>
            <person name="Young J."/>
            <person name="Aguilar M."/>
            <person name="Claverie J.M."/>
            <person name="Frickenhaus S."/>
            <person name="Gonzalez K."/>
            <person name="Herman E.K."/>
            <person name="Lin Y.C."/>
            <person name="Napier J."/>
            <person name="Ogata H."/>
            <person name="Sarno A.F."/>
            <person name="Shmutz J."/>
            <person name="Schroeder D."/>
            <person name="de Vargas C."/>
            <person name="Verret F."/>
            <person name="von Dassow P."/>
            <person name="Valentin K."/>
            <person name="Van de Peer Y."/>
            <person name="Wheeler G."/>
            <person name="Dacks J.B."/>
            <person name="Delwiche C.F."/>
            <person name="Dyhrman S.T."/>
            <person name="Glockner G."/>
            <person name="John U."/>
            <person name="Richards T."/>
            <person name="Worden A.Z."/>
            <person name="Zhang X."/>
            <person name="Grigoriev I.V."/>
            <person name="Allen A.E."/>
            <person name="Bidle K."/>
            <person name="Borodovsky M."/>
            <person name="Bowler C."/>
            <person name="Brownlee C."/>
            <person name="Cock J.M."/>
            <person name="Elias M."/>
            <person name="Gladyshev V.N."/>
            <person name="Groth M."/>
            <person name="Guda C."/>
            <person name="Hadaegh A."/>
            <person name="Iglesias-Rodriguez M.D."/>
            <person name="Jenkins J."/>
            <person name="Jones B.M."/>
            <person name="Lawson T."/>
            <person name="Leese F."/>
            <person name="Lindquist E."/>
            <person name="Lobanov A."/>
            <person name="Lomsadze A."/>
            <person name="Malik S.B."/>
            <person name="Marsh M.E."/>
            <person name="Mackinder L."/>
            <person name="Mock T."/>
            <person name="Mueller-Roeber B."/>
            <person name="Pagarete A."/>
            <person name="Parker M."/>
            <person name="Probert I."/>
            <person name="Quesneville H."/>
            <person name="Raines C."/>
            <person name="Rensing S.A."/>
            <person name="Riano-Pachon D.M."/>
            <person name="Richier S."/>
            <person name="Rokitta S."/>
            <person name="Shiraiwa Y."/>
            <person name="Soanes D.M."/>
            <person name="van der Giezen M."/>
            <person name="Wahlund T.M."/>
            <person name="Williams B."/>
            <person name="Wilson W."/>
            <person name="Wolfe G."/>
            <person name="Wurch L.L."/>
        </authorList>
    </citation>
    <scope>NUCLEOTIDE SEQUENCE</scope>
</reference>
<name>A0A0D3K962_EMIH1</name>
<dbReference type="PaxDb" id="2903-EOD32297"/>
<dbReference type="GeneID" id="17277568"/>
<sequence length="91" mass="9668">MESVMPFLRENIESNGVVGAVEAAPLLWGTDVSDFGAPVDAVLMADVAYTDAYAELAATLASESHVLAKSTVFQTLLKFARGTGAYREEGR</sequence>
<evidence type="ECO:0000313" key="2">
    <source>
        <dbReference type="Proteomes" id="UP000013827"/>
    </source>
</evidence>
<reference evidence="1" key="2">
    <citation type="submission" date="2024-10" db="UniProtKB">
        <authorList>
            <consortium name="EnsemblProtists"/>
        </authorList>
    </citation>
    <scope>IDENTIFICATION</scope>
</reference>
<dbReference type="Proteomes" id="UP000013827">
    <property type="component" value="Unassembled WGS sequence"/>
</dbReference>
<dbReference type="InterPro" id="IPR019410">
    <property type="entry name" value="Methyltransf_16"/>
</dbReference>
<dbReference type="EnsemblProtists" id="EOD32297">
    <property type="protein sequence ID" value="EOD32297"/>
    <property type="gene ID" value="EMIHUDRAFT_231045"/>
</dbReference>
<protein>
    <submittedName>
        <fullName evidence="1">Uncharacterized protein</fullName>
    </submittedName>
</protein>
<dbReference type="AlphaFoldDB" id="A0A0D3K962"/>
<proteinExistence type="predicted"/>
<dbReference type="RefSeq" id="XP_005784726.1">
    <property type="nucleotide sequence ID" value="XM_005784669.1"/>
</dbReference>
<dbReference type="Gene3D" id="3.40.50.150">
    <property type="entry name" value="Vaccinia Virus protein VP39"/>
    <property type="match status" value="1"/>
</dbReference>
<dbReference type="Pfam" id="PF10294">
    <property type="entry name" value="Methyltransf_16"/>
    <property type="match status" value="1"/>
</dbReference>